<sequence length="80" mass="9876">MYNNYSTCYKPFTSMHRSYCMMYPYFCPMMKMYWRNTSSMVQQDKYPKFFDKKTCSEDNSSFELPYNVKMRKVSIEEIED</sequence>
<keyword evidence="2" id="KW-1185">Reference proteome</keyword>
<dbReference type="Proteomes" id="UP000239706">
    <property type="component" value="Unassembled WGS sequence"/>
</dbReference>
<protein>
    <submittedName>
        <fullName evidence="1">Uncharacterized protein</fullName>
    </submittedName>
</protein>
<proteinExistence type="predicted"/>
<dbReference type="AlphaFoldDB" id="A0A2T0B4A0"/>
<dbReference type="RefSeq" id="WP_106063417.1">
    <property type="nucleotide sequence ID" value="NZ_PVXO01000036.1"/>
</dbReference>
<dbReference type="EMBL" id="PVXO01000036">
    <property type="protein sequence ID" value="PRR78715.1"/>
    <property type="molecule type" value="Genomic_DNA"/>
</dbReference>
<accession>A0A2T0B4A0</accession>
<reference evidence="1 2" key="1">
    <citation type="submission" date="2018-03" db="EMBL/GenBank/DDBJ databases">
        <title>Genome sequence of Clostridium liquoris DSM 100320.</title>
        <authorList>
            <person name="Poehlein A."/>
            <person name="Daniel R."/>
        </authorList>
    </citation>
    <scope>NUCLEOTIDE SEQUENCE [LARGE SCALE GENOMIC DNA]</scope>
    <source>
        <strain evidence="1 2">DSM 100320</strain>
    </source>
</reference>
<name>A0A2T0B4A0_9CLOT</name>
<evidence type="ECO:0000313" key="2">
    <source>
        <dbReference type="Proteomes" id="UP000239706"/>
    </source>
</evidence>
<gene>
    <name evidence="1" type="ORF">CLLI_12970</name>
</gene>
<comment type="caution">
    <text evidence="1">The sequence shown here is derived from an EMBL/GenBank/DDBJ whole genome shotgun (WGS) entry which is preliminary data.</text>
</comment>
<organism evidence="1 2">
    <name type="scientific">Clostridium liquoris</name>
    <dbReference type="NCBI Taxonomy" id="1289519"/>
    <lineage>
        <taxon>Bacteria</taxon>
        <taxon>Bacillati</taxon>
        <taxon>Bacillota</taxon>
        <taxon>Clostridia</taxon>
        <taxon>Eubacteriales</taxon>
        <taxon>Clostridiaceae</taxon>
        <taxon>Clostridium</taxon>
    </lineage>
</organism>
<evidence type="ECO:0000313" key="1">
    <source>
        <dbReference type="EMBL" id="PRR78715.1"/>
    </source>
</evidence>